<accession>A0A699V2E4</accession>
<name>A0A699V2E4_TANCI</name>
<reference evidence="1" key="1">
    <citation type="journal article" date="2019" name="Sci. Rep.">
        <title>Draft genome of Tanacetum cinerariifolium, the natural source of mosquito coil.</title>
        <authorList>
            <person name="Yamashiro T."/>
            <person name="Shiraishi A."/>
            <person name="Satake H."/>
            <person name="Nakayama K."/>
        </authorList>
    </citation>
    <scope>NUCLEOTIDE SEQUENCE</scope>
</reference>
<proteinExistence type="predicted"/>
<gene>
    <name evidence="1" type="ORF">Tci_901361</name>
</gene>
<comment type="caution">
    <text evidence="1">The sequence shown here is derived from an EMBL/GenBank/DDBJ whole genome shotgun (WGS) entry which is preliminary data.</text>
</comment>
<sequence length="117" mass="13274">MVSIVSIVGSYLKRRSGLPMRRLYPSFELKSKALDLKGRDSGLSKSSFYKRWACQGIYHSWSYAAFEEVAELKKPFVLEEMPGYRPSSKEEAAAVEEATVTSIEAFVFKGFVEMPYV</sequence>
<dbReference type="AlphaFoldDB" id="A0A699V2E4"/>
<feature type="non-terminal residue" evidence="1">
    <location>
        <position position="117"/>
    </location>
</feature>
<organism evidence="1">
    <name type="scientific">Tanacetum cinerariifolium</name>
    <name type="common">Dalmatian daisy</name>
    <name type="synonym">Chrysanthemum cinerariifolium</name>
    <dbReference type="NCBI Taxonomy" id="118510"/>
    <lineage>
        <taxon>Eukaryota</taxon>
        <taxon>Viridiplantae</taxon>
        <taxon>Streptophyta</taxon>
        <taxon>Embryophyta</taxon>
        <taxon>Tracheophyta</taxon>
        <taxon>Spermatophyta</taxon>
        <taxon>Magnoliopsida</taxon>
        <taxon>eudicotyledons</taxon>
        <taxon>Gunneridae</taxon>
        <taxon>Pentapetalae</taxon>
        <taxon>asterids</taxon>
        <taxon>campanulids</taxon>
        <taxon>Asterales</taxon>
        <taxon>Asteraceae</taxon>
        <taxon>Asteroideae</taxon>
        <taxon>Anthemideae</taxon>
        <taxon>Anthemidinae</taxon>
        <taxon>Tanacetum</taxon>
    </lineage>
</organism>
<evidence type="ECO:0000313" key="1">
    <source>
        <dbReference type="EMBL" id="GFD29392.1"/>
    </source>
</evidence>
<protein>
    <submittedName>
        <fullName evidence="1">Uncharacterized protein</fullName>
    </submittedName>
</protein>
<dbReference type="EMBL" id="BKCJ011394261">
    <property type="protein sequence ID" value="GFD29392.1"/>
    <property type="molecule type" value="Genomic_DNA"/>
</dbReference>